<gene>
    <name evidence="1" type="ORF">LOK49_LG12G02977</name>
</gene>
<dbReference type="EMBL" id="CM045770">
    <property type="protein sequence ID" value="KAI7993130.1"/>
    <property type="molecule type" value="Genomic_DNA"/>
</dbReference>
<protein>
    <submittedName>
        <fullName evidence="1">Uncharacterized protein</fullName>
    </submittedName>
</protein>
<evidence type="ECO:0000313" key="2">
    <source>
        <dbReference type="Proteomes" id="UP001060215"/>
    </source>
</evidence>
<comment type="caution">
    <text evidence="1">The sequence shown here is derived from an EMBL/GenBank/DDBJ whole genome shotgun (WGS) entry which is preliminary data.</text>
</comment>
<organism evidence="1 2">
    <name type="scientific">Camellia lanceoleosa</name>
    <dbReference type="NCBI Taxonomy" id="1840588"/>
    <lineage>
        <taxon>Eukaryota</taxon>
        <taxon>Viridiplantae</taxon>
        <taxon>Streptophyta</taxon>
        <taxon>Embryophyta</taxon>
        <taxon>Tracheophyta</taxon>
        <taxon>Spermatophyta</taxon>
        <taxon>Magnoliopsida</taxon>
        <taxon>eudicotyledons</taxon>
        <taxon>Gunneridae</taxon>
        <taxon>Pentapetalae</taxon>
        <taxon>asterids</taxon>
        <taxon>Ericales</taxon>
        <taxon>Theaceae</taxon>
        <taxon>Camellia</taxon>
    </lineage>
</organism>
<evidence type="ECO:0000313" key="1">
    <source>
        <dbReference type="EMBL" id="KAI7993130.1"/>
    </source>
</evidence>
<reference evidence="1 2" key="1">
    <citation type="journal article" date="2022" name="Plant J.">
        <title>Chromosome-level genome of Camellia lanceoleosa provides a valuable resource for understanding genome evolution and self-incompatibility.</title>
        <authorList>
            <person name="Gong W."/>
            <person name="Xiao S."/>
            <person name="Wang L."/>
            <person name="Liao Z."/>
            <person name="Chang Y."/>
            <person name="Mo W."/>
            <person name="Hu G."/>
            <person name="Li W."/>
            <person name="Zhao G."/>
            <person name="Zhu H."/>
            <person name="Hu X."/>
            <person name="Ji K."/>
            <person name="Xiang X."/>
            <person name="Song Q."/>
            <person name="Yuan D."/>
            <person name="Jin S."/>
            <person name="Zhang L."/>
        </authorList>
    </citation>
    <scope>NUCLEOTIDE SEQUENCE [LARGE SCALE GENOMIC DNA]</scope>
    <source>
        <strain evidence="1">SQ_2022a</strain>
    </source>
</reference>
<name>A0ACC0FYH4_9ERIC</name>
<dbReference type="Proteomes" id="UP001060215">
    <property type="component" value="Chromosome 13"/>
</dbReference>
<proteinExistence type="predicted"/>
<accession>A0ACC0FYH4</accession>
<keyword evidence="2" id="KW-1185">Reference proteome</keyword>
<sequence length="272" mass="27876">MVFGAPPAALENLEDRMPPTPGRTHNRIKSPRRTASSRWNNVGKGGRQNGSVTSGKGLALRVAAGESGSPCADQGTYWERLLAGPSPGSEQSTQNCALNVKVKKFNQARVNGGSNYDSLKGKGKGKATGKAKATGNAKATGKAKAKAKATGRDKAKAEATGKAKAKATGKGKGKAKATGTGKPKAKATGGATGKAKAMGKAKGKGNATGKDKAKATGDGQSQGHGQGHGQGEGRGQGPAPRPWHATASVVFFNMILLYSYLNHDTQLKMHYN</sequence>